<evidence type="ECO:0000313" key="1">
    <source>
        <dbReference type="EMBL" id="EJD35349.1"/>
    </source>
</evidence>
<evidence type="ECO:0000313" key="2">
    <source>
        <dbReference type="Proteomes" id="UP000006514"/>
    </source>
</evidence>
<dbReference type="AlphaFoldDB" id="J0LEN3"/>
<dbReference type="KEGG" id="adl:AURDEDRAFT_175553"/>
<proteinExistence type="predicted"/>
<accession>J0LEN3</accession>
<dbReference type="EMBL" id="JH687893">
    <property type="protein sequence ID" value="EJD35349.1"/>
    <property type="molecule type" value="Genomic_DNA"/>
</dbReference>
<name>J0LEN3_AURST</name>
<gene>
    <name evidence="1" type="ORF">AURDEDRAFT_175553</name>
</gene>
<dbReference type="InParanoid" id="J0LEN3"/>
<organism evidence="1 2">
    <name type="scientific">Auricularia subglabra (strain TFB-10046 / SS5)</name>
    <name type="common">White-rot fungus</name>
    <name type="synonym">Auricularia delicata (strain TFB10046)</name>
    <dbReference type="NCBI Taxonomy" id="717982"/>
    <lineage>
        <taxon>Eukaryota</taxon>
        <taxon>Fungi</taxon>
        <taxon>Dikarya</taxon>
        <taxon>Basidiomycota</taxon>
        <taxon>Agaricomycotina</taxon>
        <taxon>Agaricomycetes</taxon>
        <taxon>Auriculariales</taxon>
        <taxon>Auriculariaceae</taxon>
        <taxon>Auricularia</taxon>
    </lineage>
</organism>
<protein>
    <submittedName>
        <fullName evidence="1">Uncharacterized protein</fullName>
    </submittedName>
</protein>
<reference evidence="2" key="1">
    <citation type="journal article" date="2012" name="Science">
        <title>The Paleozoic origin of enzymatic lignin decomposition reconstructed from 31 fungal genomes.</title>
        <authorList>
            <person name="Floudas D."/>
            <person name="Binder M."/>
            <person name="Riley R."/>
            <person name="Barry K."/>
            <person name="Blanchette R.A."/>
            <person name="Henrissat B."/>
            <person name="Martinez A.T."/>
            <person name="Otillar R."/>
            <person name="Spatafora J.W."/>
            <person name="Yadav J.S."/>
            <person name="Aerts A."/>
            <person name="Benoit I."/>
            <person name="Boyd A."/>
            <person name="Carlson A."/>
            <person name="Copeland A."/>
            <person name="Coutinho P.M."/>
            <person name="de Vries R.P."/>
            <person name="Ferreira P."/>
            <person name="Findley K."/>
            <person name="Foster B."/>
            <person name="Gaskell J."/>
            <person name="Glotzer D."/>
            <person name="Gorecki P."/>
            <person name="Heitman J."/>
            <person name="Hesse C."/>
            <person name="Hori C."/>
            <person name="Igarashi K."/>
            <person name="Jurgens J.A."/>
            <person name="Kallen N."/>
            <person name="Kersten P."/>
            <person name="Kohler A."/>
            <person name="Kuees U."/>
            <person name="Kumar T.K.A."/>
            <person name="Kuo A."/>
            <person name="LaButti K."/>
            <person name="Larrondo L.F."/>
            <person name="Lindquist E."/>
            <person name="Ling A."/>
            <person name="Lombard V."/>
            <person name="Lucas S."/>
            <person name="Lundell T."/>
            <person name="Martin R."/>
            <person name="McLaughlin D.J."/>
            <person name="Morgenstern I."/>
            <person name="Morin E."/>
            <person name="Murat C."/>
            <person name="Nagy L.G."/>
            <person name="Nolan M."/>
            <person name="Ohm R.A."/>
            <person name="Patyshakuliyeva A."/>
            <person name="Rokas A."/>
            <person name="Ruiz-Duenas F.J."/>
            <person name="Sabat G."/>
            <person name="Salamov A."/>
            <person name="Samejima M."/>
            <person name="Schmutz J."/>
            <person name="Slot J.C."/>
            <person name="St John F."/>
            <person name="Stenlid J."/>
            <person name="Sun H."/>
            <person name="Sun S."/>
            <person name="Syed K."/>
            <person name="Tsang A."/>
            <person name="Wiebenga A."/>
            <person name="Young D."/>
            <person name="Pisabarro A."/>
            <person name="Eastwood D.C."/>
            <person name="Martin F."/>
            <person name="Cullen D."/>
            <person name="Grigoriev I.V."/>
            <person name="Hibbett D.S."/>
        </authorList>
    </citation>
    <scope>NUCLEOTIDE SEQUENCE [LARGE SCALE GENOMIC DNA]</scope>
    <source>
        <strain evidence="2">TFB10046</strain>
    </source>
</reference>
<dbReference type="Proteomes" id="UP000006514">
    <property type="component" value="Unassembled WGS sequence"/>
</dbReference>
<dbReference type="eggNOG" id="ENOG502RD2S">
    <property type="taxonomic scope" value="Eukaryota"/>
</dbReference>
<sequence length="326" mass="33697">MGTVAVIAQSDKWYFGLDSSSRVAVQIVNDMVALLALLNLATLVAGHVRVNYPVGDWKDGALCGGDAPVAWDASDRFISLSGTRGDKFSVTWQPAPSTLDSTAASIATTLAIGTFPSAGRICANVTGNPQLGARGTIRVETIGKGRSTSTCADVVVSESLVRRADGNDILDLATRQRFSLRDYYCGNATLIARAACDCHCHGASEHCSGECSEKEIADAKAQCEAAAAPCSCHCHGASEHCEGKCSAKQIADAKALCEAAAAPCSCHCHGASEHCEGKCSAKQIADAKAQCEAAANPPPPPPPPPCSCHCHGASGEPILSAMRLGR</sequence>
<keyword evidence="2" id="KW-1185">Reference proteome</keyword>